<evidence type="ECO:0000313" key="2">
    <source>
        <dbReference type="Proteomes" id="UP000054018"/>
    </source>
</evidence>
<dbReference type="EMBL" id="KN833833">
    <property type="protein sequence ID" value="KIK17306.1"/>
    <property type="molecule type" value="Genomic_DNA"/>
</dbReference>
<protein>
    <submittedName>
        <fullName evidence="1">Uncharacterized protein</fullName>
    </submittedName>
</protein>
<accession>A0A0C9YKV9</accession>
<sequence>MDVVNATCTNGKAYDAILSSIVIRRPRHRKGLRARKQVDFATICIGPDVHPGKVYRRMKTKESGDAVRMYVLLS</sequence>
<evidence type="ECO:0000313" key="1">
    <source>
        <dbReference type="EMBL" id="KIK17306.1"/>
    </source>
</evidence>
<proteinExistence type="predicted"/>
<name>A0A0C9YKV9_9AGAM</name>
<keyword evidence="2" id="KW-1185">Reference proteome</keyword>
<feature type="non-terminal residue" evidence="1">
    <location>
        <position position="1"/>
    </location>
</feature>
<reference evidence="1 2" key="1">
    <citation type="submission" date="2014-04" db="EMBL/GenBank/DDBJ databases">
        <authorList>
            <consortium name="DOE Joint Genome Institute"/>
            <person name="Kuo A."/>
            <person name="Kohler A."/>
            <person name="Costa M.D."/>
            <person name="Nagy L.G."/>
            <person name="Floudas D."/>
            <person name="Copeland A."/>
            <person name="Barry K.W."/>
            <person name="Cichocki N."/>
            <person name="Veneault-Fourrey C."/>
            <person name="LaButti K."/>
            <person name="Lindquist E.A."/>
            <person name="Lipzen A."/>
            <person name="Lundell T."/>
            <person name="Morin E."/>
            <person name="Murat C."/>
            <person name="Sun H."/>
            <person name="Tunlid A."/>
            <person name="Henrissat B."/>
            <person name="Grigoriev I.V."/>
            <person name="Hibbett D.S."/>
            <person name="Martin F."/>
            <person name="Nordberg H.P."/>
            <person name="Cantor M.N."/>
            <person name="Hua S.X."/>
        </authorList>
    </citation>
    <scope>NUCLEOTIDE SEQUENCE [LARGE SCALE GENOMIC DNA]</scope>
    <source>
        <strain evidence="1 2">441</strain>
    </source>
</reference>
<reference evidence="2" key="2">
    <citation type="submission" date="2015-01" db="EMBL/GenBank/DDBJ databases">
        <title>Evolutionary Origins and Diversification of the Mycorrhizal Mutualists.</title>
        <authorList>
            <consortium name="DOE Joint Genome Institute"/>
            <consortium name="Mycorrhizal Genomics Consortium"/>
            <person name="Kohler A."/>
            <person name="Kuo A."/>
            <person name="Nagy L.G."/>
            <person name="Floudas D."/>
            <person name="Copeland A."/>
            <person name="Barry K.W."/>
            <person name="Cichocki N."/>
            <person name="Veneault-Fourrey C."/>
            <person name="LaButti K."/>
            <person name="Lindquist E.A."/>
            <person name="Lipzen A."/>
            <person name="Lundell T."/>
            <person name="Morin E."/>
            <person name="Murat C."/>
            <person name="Riley R."/>
            <person name="Ohm R."/>
            <person name="Sun H."/>
            <person name="Tunlid A."/>
            <person name="Henrissat B."/>
            <person name="Grigoriev I.V."/>
            <person name="Hibbett D.S."/>
            <person name="Martin F."/>
        </authorList>
    </citation>
    <scope>NUCLEOTIDE SEQUENCE [LARGE SCALE GENOMIC DNA]</scope>
    <source>
        <strain evidence="2">441</strain>
    </source>
</reference>
<organism evidence="1 2">
    <name type="scientific">Pisolithus microcarpus 441</name>
    <dbReference type="NCBI Taxonomy" id="765257"/>
    <lineage>
        <taxon>Eukaryota</taxon>
        <taxon>Fungi</taxon>
        <taxon>Dikarya</taxon>
        <taxon>Basidiomycota</taxon>
        <taxon>Agaricomycotina</taxon>
        <taxon>Agaricomycetes</taxon>
        <taxon>Agaricomycetidae</taxon>
        <taxon>Boletales</taxon>
        <taxon>Sclerodermatineae</taxon>
        <taxon>Pisolithaceae</taxon>
        <taxon>Pisolithus</taxon>
    </lineage>
</organism>
<dbReference type="AlphaFoldDB" id="A0A0C9YKV9"/>
<dbReference type="Proteomes" id="UP000054018">
    <property type="component" value="Unassembled WGS sequence"/>
</dbReference>
<dbReference type="HOGENOM" id="CLU_2694614_0_0_1"/>
<gene>
    <name evidence="1" type="ORF">PISMIDRAFT_685435</name>
</gene>